<evidence type="ECO:0000313" key="3">
    <source>
        <dbReference type="Proteomes" id="UP000062043"/>
    </source>
</evidence>
<protein>
    <submittedName>
        <fullName evidence="2">Uncharacterized protein</fullName>
    </submittedName>
</protein>
<dbReference type="PATRIC" id="fig|1432656.3.peg.1564"/>
<keyword evidence="1" id="KW-0472">Membrane</keyword>
<evidence type="ECO:0000256" key="1">
    <source>
        <dbReference type="SAM" id="Phobius"/>
    </source>
</evidence>
<dbReference type="STRING" id="1432656.X802_08010"/>
<keyword evidence="3" id="KW-1185">Reference proteome</keyword>
<sequence length="145" mass="15623">MLLSLPFDPVKFISMRTLASFIIGIAGIAVGSVAGWFIALHVGTPISLTTVPIGILISVPALFSFTFLIILITLLFQSKYLDVAKLIIFFTAYFGPACIPKYFGVGLSLEIALVLSLLMSMGALAVSYLIIHSLGERLAERMVLV</sequence>
<feature type="transmembrane region" description="Helical" evidence="1">
    <location>
        <begin position="83"/>
        <end position="103"/>
    </location>
</feature>
<dbReference type="AlphaFoldDB" id="A0A0X1KNG9"/>
<dbReference type="KEGG" id="tgy:X802_08010"/>
<reference evidence="2 3" key="1">
    <citation type="submission" date="2014-01" db="EMBL/GenBank/DDBJ databases">
        <title>Genome sequencing of Thermococcus guaymasensis.</title>
        <authorList>
            <person name="Zhang X."/>
            <person name="Alvare G."/>
            <person name="Fristensky B."/>
            <person name="Chen L."/>
            <person name="Suen T."/>
            <person name="Chen Q."/>
            <person name="Ma K."/>
        </authorList>
    </citation>
    <scope>NUCLEOTIDE SEQUENCE [LARGE SCALE GENOMIC DNA]</scope>
    <source>
        <strain evidence="2 3">DSM 11113</strain>
    </source>
</reference>
<keyword evidence="1" id="KW-0812">Transmembrane</keyword>
<feature type="transmembrane region" description="Helical" evidence="1">
    <location>
        <begin position="21"/>
        <end position="39"/>
    </location>
</feature>
<accession>A0A0X1KNG9</accession>
<dbReference type="EMBL" id="CP007140">
    <property type="protein sequence ID" value="AJC72776.1"/>
    <property type="molecule type" value="Genomic_DNA"/>
</dbReference>
<feature type="transmembrane region" description="Helical" evidence="1">
    <location>
        <begin position="109"/>
        <end position="131"/>
    </location>
</feature>
<feature type="transmembrane region" description="Helical" evidence="1">
    <location>
        <begin position="51"/>
        <end position="76"/>
    </location>
</feature>
<evidence type="ECO:0000313" key="2">
    <source>
        <dbReference type="EMBL" id="AJC72776.1"/>
    </source>
</evidence>
<name>A0A0X1KNG9_9EURY</name>
<organism evidence="2 3">
    <name type="scientific">Thermococcus guaymasensis DSM 11113</name>
    <dbReference type="NCBI Taxonomy" id="1432656"/>
    <lineage>
        <taxon>Archaea</taxon>
        <taxon>Methanobacteriati</taxon>
        <taxon>Methanobacteriota</taxon>
        <taxon>Thermococci</taxon>
        <taxon>Thermococcales</taxon>
        <taxon>Thermococcaceae</taxon>
        <taxon>Thermococcus</taxon>
    </lineage>
</organism>
<keyword evidence="1" id="KW-1133">Transmembrane helix</keyword>
<dbReference type="Proteomes" id="UP000062043">
    <property type="component" value="Chromosome"/>
</dbReference>
<gene>
    <name evidence="2" type="ORF">X802_08010</name>
</gene>
<proteinExistence type="predicted"/>